<dbReference type="InterPro" id="IPR051419">
    <property type="entry name" value="Lys/N-term_MeTrsfase_sf"/>
</dbReference>
<gene>
    <name evidence="9" type="primary">METTL13</name>
</gene>
<dbReference type="SUPFAM" id="SSF53335">
    <property type="entry name" value="S-adenosyl-L-methionine-dependent methyltransferases"/>
    <property type="match status" value="2"/>
</dbReference>
<name>A0A8C5PHZ0_9ANUR</name>
<keyword evidence="4" id="KW-0511">Multifunctional enzyme</keyword>
<evidence type="ECO:0000256" key="1">
    <source>
        <dbReference type="ARBA" id="ARBA00008361"/>
    </source>
</evidence>
<evidence type="ECO:0000256" key="5">
    <source>
        <dbReference type="ARBA" id="ARBA00071300"/>
    </source>
</evidence>
<feature type="domain" description="Methyltransferase" evidence="8">
    <location>
        <begin position="52"/>
        <end position="143"/>
    </location>
</feature>
<dbReference type="InterPro" id="IPR041698">
    <property type="entry name" value="Methyltransf_25"/>
</dbReference>
<dbReference type="PANTHER" id="PTHR12176">
    <property type="entry name" value="SAM-DEPENDENT METHYLTRANSFERASE SUPERFAMILY PROTEIN"/>
    <property type="match status" value="1"/>
</dbReference>
<dbReference type="Pfam" id="PF01564">
    <property type="entry name" value="Spermine_synth"/>
    <property type="match status" value="1"/>
</dbReference>
<organism evidence="9 10">
    <name type="scientific">Leptobrachium leishanense</name>
    <name type="common">Leishan spiny toad</name>
    <dbReference type="NCBI Taxonomy" id="445787"/>
    <lineage>
        <taxon>Eukaryota</taxon>
        <taxon>Metazoa</taxon>
        <taxon>Chordata</taxon>
        <taxon>Craniata</taxon>
        <taxon>Vertebrata</taxon>
        <taxon>Euteleostomi</taxon>
        <taxon>Amphibia</taxon>
        <taxon>Batrachia</taxon>
        <taxon>Anura</taxon>
        <taxon>Pelobatoidea</taxon>
        <taxon>Megophryidae</taxon>
        <taxon>Leptobrachium</taxon>
    </lineage>
</organism>
<evidence type="ECO:0000313" key="9">
    <source>
        <dbReference type="Ensembl" id="ENSLLEP00000023082.1"/>
    </source>
</evidence>
<dbReference type="FunFam" id="3.40.50.150:FF:000110">
    <property type="entry name" value="methyltransferase-like protein 13 isoform X1"/>
    <property type="match status" value="1"/>
</dbReference>
<accession>A0A8C5PHZ0</accession>
<keyword evidence="10" id="KW-1185">Reference proteome</keyword>
<feature type="region of interest" description="Disordered" evidence="7">
    <location>
        <begin position="426"/>
        <end position="462"/>
    </location>
</feature>
<proteinExistence type="inferred from homology"/>
<protein>
    <recommendedName>
        <fullName evidence="5">eEF1A lysine and N-terminal methyltransferase</fullName>
    </recommendedName>
    <alternativeName>
        <fullName evidence="6">Methyltransferase-like protein 13</fullName>
    </alternativeName>
</protein>
<dbReference type="NCBIfam" id="NF037959">
    <property type="entry name" value="MFS_SpdSyn"/>
    <property type="match status" value="1"/>
</dbReference>
<dbReference type="Proteomes" id="UP000694569">
    <property type="component" value="Unplaced"/>
</dbReference>
<reference evidence="9" key="1">
    <citation type="submission" date="2025-08" db="UniProtKB">
        <authorList>
            <consortium name="Ensembl"/>
        </authorList>
    </citation>
    <scope>IDENTIFICATION</scope>
</reference>
<dbReference type="CDD" id="cd02440">
    <property type="entry name" value="AdoMet_MTases"/>
    <property type="match status" value="2"/>
</dbReference>
<evidence type="ECO:0000256" key="4">
    <source>
        <dbReference type="ARBA" id="ARBA00023268"/>
    </source>
</evidence>
<dbReference type="GO" id="GO:0005737">
    <property type="term" value="C:cytoplasm"/>
    <property type="evidence" value="ECO:0007669"/>
    <property type="project" value="UniProtKB-ARBA"/>
</dbReference>
<dbReference type="OrthoDB" id="411785at2759"/>
<evidence type="ECO:0000256" key="7">
    <source>
        <dbReference type="SAM" id="MobiDB-lite"/>
    </source>
</evidence>
<evidence type="ECO:0000256" key="3">
    <source>
        <dbReference type="ARBA" id="ARBA00022679"/>
    </source>
</evidence>
<evidence type="ECO:0000256" key="2">
    <source>
        <dbReference type="ARBA" id="ARBA00022603"/>
    </source>
</evidence>
<sequence>MNLLPKSSREFASTEYWEQFFKKRGERSFEWYGGYLDLCGVLHKYIKPKDKVLVVGCGNSELSEHLYDAGCQNLTNIDTSEIVIRQMSERNAGKRPQMTFQLMDATKTTFSDSHFQAVLDKGTLDAILTDTEEGTLKTVSNMLSEISRLLQIGGRYLCVTLAQSHVLEKLVRHFSEGGWMVRVHQVLEGSSPESGNRFPMPVFVFVMTRVRQMPGFPQVFEMMPDEEGGKPLRWANPDELMEAVKERQRYALLKNRLKQNQSSQEVSLDLCDGESGKSRYTFYIVDSPTIKLSHNNPFAIFIIPQGRETEWLFGSEPGRKQLAGSVGFRRAVIVALHRDQQYGGMQAIQAELSAKVLEFAPTGMPDNQQVPFLSTGSDIGNRTVQHRGKSDLSGEYVVEDVKGDGASYFRRLIFLSNQNVVQSEARLLPSNASSGQKKKKKKKDQKNISQSKPSEQSAPPLSHPAIDKSYLCCEHHKAMISGLALLCNKGILPENPVSVLVIGLGGGSLSLFIHDYVVNSRVEAVEIDPSVLDVACQWFGFSQDDRMTVHLGDGLAHINDLAKQGKTVYDVVMFDVDSKDTSVGMSCPPSAFVEKDFLQNVHKILKTEGVFILNLVCRDPVMRGDVMKVLHDVFPLIYRTKIEEEVNEILFCRPVLEKSRSPKELIESAKNLETHLRRPGVHWDETYDLADMLKNVKVV</sequence>
<reference evidence="9" key="2">
    <citation type="submission" date="2025-09" db="UniProtKB">
        <authorList>
            <consortium name="Ensembl"/>
        </authorList>
    </citation>
    <scope>IDENTIFICATION</scope>
</reference>
<evidence type="ECO:0000259" key="8">
    <source>
        <dbReference type="Pfam" id="PF13649"/>
    </source>
</evidence>
<dbReference type="GO" id="GO:0008168">
    <property type="term" value="F:methyltransferase activity"/>
    <property type="evidence" value="ECO:0007669"/>
    <property type="project" value="UniProtKB-KW"/>
</dbReference>
<keyword evidence="3" id="KW-0808">Transferase</keyword>
<dbReference type="Ensembl" id="ENSLLET00000023959.1">
    <property type="protein sequence ID" value="ENSLLEP00000023082.1"/>
    <property type="gene ID" value="ENSLLEG00000014655.1"/>
</dbReference>
<dbReference type="Gene3D" id="3.40.50.150">
    <property type="entry name" value="Vaccinia Virus protein VP39"/>
    <property type="match status" value="2"/>
</dbReference>
<dbReference type="FunFam" id="3.40.50.150:FF:000150">
    <property type="entry name" value="methyltransferase-like protein 13 isoform X1"/>
    <property type="match status" value="1"/>
</dbReference>
<dbReference type="Pfam" id="PF13649">
    <property type="entry name" value="Methyltransf_25"/>
    <property type="match status" value="1"/>
</dbReference>
<evidence type="ECO:0000313" key="10">
    <source>
        <dbReference type="Proteomes" id="UP000694569"/>
    </source>
</evidence>
<dbReference type="PANTHER" id="PTHR12176:SF78">
    <property type="entry name" value="EEF1A LYSINE AND N-TERMINAL METHYLTRANSFERASE"/>
    <property type="match status" value="1"/>
</dbReference>
<comment type="similarity">
    <text evidence="1">Belongs to the methyltransferase superfamily.</text>
</comment>
<dbReference type="AlphaFoldDB" id="A0A8C5PHZ0"/>
<dbReference type="GeneTree" id="ENSGT00510000047399"/>
<dbReference type="InterPro" id="IPR029063">
    <property type="entry name" value="SAM-dependent_MTases_sf"/>
</dbReference>
<dbReference type="GO" id="GO:0032259">
    <property type="term" value="P:methylation"/>
    <property type="evidence" value="ECO:0007669"/>
    <property type="project" value="UniProtKB-KW"/>
</dbReference>
<evidence type="ECO:0000256" key="6">
    <source>
        <dbReference type="ARBA" id="ARBA00081503"/>
    </source>
</evidence>
<keyword evidence="2" id="KW-0489">Methyltransferase</keyword>